<evidence type="ECO:0000313" key="2">
    <source>
        <dbReference type="EMBL" id="WXB13518.1"/>
    </source>
</evidence>
<reference evidence="2 3" key="1">
    <citation type="submission" date="2021-12" db="EMBL/GenBank/DDBJ databases">
        <title>Discovery of the Pendulisporaceae a myxobacterial family with distinct sporulation behavior and unique specialized metabolism.</title>
        <authorList>
            <person name="Garcia R."/>
            <person name="Popoff A."/>
            <person name="Bader C.D."/>
            <person name="Loehr J."/>
            <person name="Walesch S."/>
            <person name="Walt C."/>
            <person name="Boldt J."/>
            <person name="Bunk B."/>
            <person name="Haeckl F.J.F.P.J."/>
            <person name="Gunesch A.P."/>
            <person name="Birkelbach J."/>
            <person name="Nuebel U."/>
            <person name="Pietschmann T."/>
            <person name="Bach T."/>
            <person name="Mueller R."/>
        </authorList>
    </citation>
    <scope>NUCLEOTIDE SEQUENCE [LARGE SCALE GENOMIC DNA]</scope>
    <source>
        <strain evidence="2 3">MSr11954</strain>
    </source>
</reference>
<dbReference type="Proteomes" id="UP001370348">
    <property type="component" value="Chromosome"/>
</dbReference>
<keyword evidence="2" id="KW-0548">Nucleotidyltransferase</keyword>
<dbReference type="RefSeq" id="WP_394823130.1">
    <property type="nucleotide sequence ID" value="NZ_CP089984.1"/>
</dbReference>
<dbReference type="GO" id="GO:0052621">
    <property type="term" value="F:diguanylate cyclase activity"/>
    <property type="evidence" value="ECO:0007669"/>
    <property type="project" value="UniProtKB-EC"/>
</dbReference>
<dbReference type="InterPro" id="IPR000160">
    <property type="entry name" value="GGDEF_dom"/>
</dbReference>
<organism evidence="2 3">
    <name type="scientific">Pendulispora albinea</name>
    <dbReference type="NCBI Taxonomy" id="2741071"/>
    <lineage>
        <taxon>Bacteria</taxon>
        <taxon>Pseudomonadati</taxon>
        <taxon>Myxococcota</taxon>
        <taxon>Myxococcia</taxon>
        <taxon>Myxococcales</taxon>
        <taxon>Sorangiineae</taxon>
        <taxon>Pendulisporaceae</taxon>
        <taxon>Pendulispora</taxon>
    </lineage>
</organism>
<dbReference type="SUPFAM" id="SSF55073">
    <property type="entry name" value="Nucleotide cyclase"/>
    <property type="match status" value="1"/>
</dbReference>
<dbReference type="Pfam" id="PF00990">
    <property type="entry name" value="GGDEF"/>
    <property type="match status" value="1"/>
</dbReference>
<feature type="domain" description="GGDEF" evidence="1">
    <location>
        <begin position="19"/>
        <end position="155"/>
    </location>
</feature>
<dbReference type="InterPro" id="IPR043128">
    <property type="entry name" value="Rev_trsase/Diguanyl_cyclase"/>
</dbReference>
<protein>
    <submittedName>
        <fullName evidence="2">Diguanylate cyclase</fullName>
        <ecNumber evidence="2">2.7.7.65</ecNumber>
    </submittedName>
</protein>
<evidence type="ECO:0000313" key="3">
    <source>
        <dbReference type="Proteomes" id="UP001370348"/>
    </source>
</evidence>
<dbReference type="Gene3D" id="3.30.70.270">
    <property type="match status" value="1"/>
</dbReference>
<sequence>MVSNSRIQSVLRDWLRRYGAFPCVIFDIDEFSVYASSYGAASAAAALSKLDGLFSKRAADAGGHMHFFEHDRFLIALPTHRYEESVTWAERCVDAVGELDLAFSQRESPSVVRLTVTAAVVSVESRIEIERFGRHMDDLLRDGKFTGGNTVIRDR</sequence>
<dbReference type="EC" id="2.7.7.65" evidence="2"/>
<dbReference type="PROSITE" id="PS50887">
    <property type="entry name" value="GGDEF"/>
    <property type="match status" value="1"/>
</dbReference>
<name>A0ABZ2LRI3_9BACT</name>
<dbReference type="EMBL" id="CP089984">
    <property type="protein sequence ID" value="WXB13518.1"/>
    <property type="molecule type" value="Genomic_DNA"/>
</dbReference>
<keyword evidence="3" id="KW-1185">Reference proteome</keyword>
<gene>
    <name evidence="2" type="ORF">LZC94_37455</name>
</gene>
<keyword evidence="2" id="KW-0808">Transferase</keyword>
<accession>A0ABZ2LRI3</accession>
<evidence type="ECO:0000259" key="1">
    <source>
        <dbReference type="PROSITE" id="PS50887"/>
    </source>
</evidence>
<dbReference type="InterPro" id="IPR029787">
    <property type="entry name" value="Nucleotide_cyclase"/>
</dbReference>
<proteinExistence type="predicted"/>